<feature type="transmembrane region" description="Helical" evidence="1">
    <location>
        <begin position="54"/>
        <end position="80"/>
    </location>
</feature>
<keyword evidence="1" id="KW-0812">Transmembrane</keyword>
<dbReference type="GO" id="GO:0016286">
    <property type="term" value="F:small conductance calcium-activated potassium channel activity"/>
    <property type="evidence" value="ECO:0007669"/>
    <property type="project" value="InterPro"/>
</dbReference>
<keyword evidence="1" id="KW-1133">Transmembrane helix</keyword>
<dbReference type="Proteomes" id="UP000694580">
    <property type="component" value="Chromosome 5"/>
</dbReference>
<dbReference type="Pfam" id="PF03530">
    <property type="entry name" value="SK_channel"/>
    <property type="match status" value="1"/>
</dbReference>
<dbReference type="GO" id="GO:0016020">
    <property type="term" value="C:membrane"/>
    <property type="evidence" value="ECO:0007669"/>
    <property type="project" value="InterPro"/>
</dbReference>
<sequence length="132" mass="14571">NLQSLVTGTGDDLYRLRDRKFLLEDKKRLCAWALGTAVLGILLMVLHAELCPRSIYPLTINCLISLSTGCLLIFIIHSLVPLPSLCGMAHPKPSRLGSGPVTVEARSPLFVKYITPRLFIHSFDAVSENLPM</sequence>
<evidence type="ECO:0000313" key="3">
    <source>
        <dbReference type="Proteomes" id="UP000694580"/>
    </source>
</evidence>
<dbReference type="AlphaFoldDB" id="A0AAY4AER0"/>
<dbReference type="GeneTree" id="ENSGT00950000182904"/>
<organism evidence="2 3">
    <name type="scientific">Denticeps clupeoides</name>
    <name type="common">denticle herring</name>
    <dbReference type="NCBI Taxonomy" id="299321"/>
    <lineage>
        <taxon>Eukaryota</taxon>
        <taxon>Metazoa</taxon>
        <taxon>Chordata</taxon>
        <taxon>Craniata</taxon>
        <taxon>Vertebrata</taxon>
        <taxon>Euteleostomi</taxon>
        <taxon>Actinopterygii</taxon>
        <taxon>Neopterygii</taxon>
        <taxon>Teleostei</taxon>
        <taxon>Clupei</taxon>
        <taxon>Clupeiformes</taxon>
        <taxon>Denticipitoidei</taxon>
        <taxon>Denticipitidae</taxon>
        <taxon>Denticeps</taxon>
    </lineage>
</organism>
<evidence type="ECO:0000256" key="1">
    <source>
        <dbReference type="SAM" id="Phobius"/>
    </source>
</evidence>
<keyword evidence="1" id="KW-0472">Membrane</keyword>
<dbReference type="PANTHER" id="PTHR10153">
    <property type="entry name" value="SMALL CONDUCTANCE CALCIUM-ACTIVATED POTASSIUM CHANNEL"/>
    <property type="match status" value="1"/>
</dbReference>
<reference evidence="2 3" key="1">
    <citation type="submission" date="2020-06" db="EMBL/GenBank/DDBJ databases">
        <authorList>
            <consortium name="Wellcome Sanger Institute Data Sharing"/>
        </authorList>
    </citation>
    <scope>NUCLEOTIDE SEQUENCE [LARGE SCALE GENOMIC DNA]</scope>
</reference>
<keyword evidence="3" id="KW-1185">Reference proteome</keyword>
<name>A0AAY4AER0_9TELE</name>
<feature type="transmembrane region" description="Helical" evidence="1">
    <location>
        <begin position="29"/>
        <end position="48"/>
    </location>
</feature>
<evidence type="ECO:0000313" key="2">
    <source>
        <dbReference type="Ensembl" id="ENSDCDP00010007483.1"/>
    </source>
</evidence>
<proteinExistence type="predicted"/>
<reference evidence="2" key="3">
    <citation type="submission" date="2025-09" db="UniProtKB">
        <authorList>
            <consortium name="Ensembl"/>
        </authorList>
    </citation>
    <scope>IDENTIFICATION</scope>
</reference>
<protein>
    <submittedName>
        <fullName evidence="2">Uncharacterized protein</fullName>
    </submittedName>
</protein>
<dbReference type="Ensembl" id="ENSDCDT00010007859.1">
    <property type="protein sequence ID" value="ENSDCDP00010007483.1"/>
    <property type="gene ID" value="ENSDCDG00010003344.1"/>
</dbReference>
<reference evidence="2" key="2">
    <citation type="submission" date="2025-08" db="UniProtKB">
        <authorList>
            <consortium name="Ensembl"/>
        </authorList>
    </citation>
    <scope>IDENTIFICATION</scope>
</reference>
<accession>A0AAY4AER0</accession>
<gene>
    <name evidence="2" type="primary">KCNN4</name>
</gene>
<dbReference type="InterPro" id="IPR015449">
    <property type="entry name" value="K_chnl_Ca-activ_SK"/>
</dbReference>